<sequence length="336" mass="35524">MQAPLSVPGGWNKDTPIDTPLDEKSNPGGSSVPSPFPALIVAVAVDTQSVPRSDVGVVSETGDVVDETGKTVGKISESKDPKELVGNTVTAAGDLVSLTGDVLGKAVPLEDEPSEYTTASGEKPKKSSGFGLSGLKSTYGTLTSDPNPVFPRGQRNAPTDDAMTTMSIFQSQRRLVVFASTAFFVASVYHCTMRLLAMDFNRESVSSSYEDVEAELSKADLPMSSGSYNRPPFEGITVMAALPDEYVPTTDNQRRMIPHRVSHNTMGGVAADLATKDAEVPRGESGDLKTARSFRQSSWTGSRAYPSSSPLTRSTCTLSTQGLSRGSSLSSKSPGR</sequence>
<keyword evidence="3" id="KW-1185">Reference proteome</keyword>
<feature type="compositionally biased region" description="Low complexity" evidence="1">
    <location>
        <begin position="318"/>
        <end position="336"/>
    </location>
</feature>
<name>A0A9P9D776_9HYPO</name>
<gene>
    <name evidence="2" type="ORF">B0J13DRAFT_613580</name>
</gene>
<evidence type="ECO:0000313" key="2">
    <source>
        <dbReference type="EMBL" id="KAH7114960.1"/>
    </source>
</evidence>
<feature type="compositionally biased region" description="Polar residues" evidence="1">
    <location>
        <begin position="293"/>
        <end position="317"/>
    </location>
</feature>
<dbReference type="AlphaFoldDB" id="A0A9P9D776"/>
<feature type="compositionally biased region" description="Basic and acidic residues" evidence="1">
    <location>
        <begin position="279"/>
        <end position="290"/>
    </location>
</feature>
<reference evidence="2" key="1">
    <citation type="journal article" date="2021" name="Nat. Commun.">
        <title>Genetic determinants of endophytism in the Arabidopsis root mycobiome.</title>
        <authorList>
            <person name="Mesny F."/>
            <person name="Miyauchi S."/>
            <person name="Thiergart T."/>
            <person name="Pickel B."/>
            <person name="Atanasova L."/>
            <person name="Karlsson M."/>
            <person name="Huettel B."/>
            <person name="Barry K.W."/>
            <person name="Haridas S."/>
            <person name="Chen C."/>
            <person name="Bauer D."/>
            <person name="Andreopoulos W."/>
            <person name="Pangilinan J."/>
            <person name="LaButti K."/>
            <person name="Riley R."/>
            <person name="Lipzen A."/>
            <person name="Clum A."/>
            <person name="Drula E."/>
            <person name="Henrissat B."/>
            <person name="Kohler A."/>
            <person name="Grigoriev I.V."/>
            <person name="Martin F.M."/>
            <person name="Hacquard S."/>
        </authorList>
    </citation>
    <scope>NUCLEOTIDE SEQUENCE</scope>
    <source>
        <strain evidence="2">MPI-CAGE-AT-0021</strain>
    </source>
</reference>
<feature type="region of interest" description="Disordered" evidence="1">
    <location>
        <begin position="109"/>
        <end position="132"/>
    </location>
</feature>
<dbReference type="OrthoDB" id="5106782at2759"/>
<dbReference type="Proteomes" id="UP000717696">
    <property type="component" value="Unassembled WGS sequence"/>
</dbReference>
<proteinExistence type="predicted"/>
<dbReference type="EMBL" id="JAGMUU010000040">
    <property type="protein sequence ID" value="KAH7114960.1"/>
    <property type="molecule type" value="Genomic_DNA"/>
</dbReference>
<evidence type="ECO:0000256" key="1">
    <source>
        <dbReference type="SAM" id="MobiDB-lite"/>
    </source>
</evidence>
<organism evidence="2 3">
    <name type="scientific">Dactylonectria estremocensis</name>
    <dbReference type="NCBI Taxonomy" id="1079267"/>
    <lineage>
        <taxon>Eukaryota</taxon>
        <taxon>Fungi</taxon>
        <taxon>Dikarya</taxon>
        <taxon>Ascomycota</taxon>
        <taxon>Pezizomycotina</taxon>
        <taxon>Sordariomycetes</taxon>
        <taxon>Hypocreomycetidae</taxon>
        <taxon>Hypocreales</taxon>
        <taxon>Nectriaceae</taxon>
        <taxon>Dactylonectria</taxon>
    </lineage>
</organism>
<evidence type="ECO:0000313" key="3">
    <source>
        <dbReference type="Proteomes" id="UP000717696"/>
    </source>
</evidence>
<accession>A0A9P9D776</accession>
<feature type="region of interest" description="Disordered" evidence="1">
    <location>
        <begin position="279"/>
        <end position="336"/>
    </location>
</feature>
<protein>
    <submittedName>
        <fullName evidence="2">Uncharacterized protein</fullName>
    </submittedName>
</protein>
<feature type="region of interest" description="Disordered" evidence="1">
    <location>
        <begin position="1"/>
        <end position="33"/>
    </location>
</feature>
<comment type="caution">
    <text evidence="2">The sequence shown here is derived from an EMBL/GenBank/DDBJ whole genome shotgun (WGS) entry which is preliminary data.</text>
</comment>
<dbReference type="Pfam" id="PF12396">
    <property type="entry name" value="DUF3659"/>
    <property type="match status" value="1"/>
</dbReference>
<dbReference type="InterPro" id="IPR022124">
    <property type="entry name" value="DUF3659"/>
</dbReference>